<evidence type="ECO:0000313" key="3">
    <source>
        <dbReference type="Proteomes" id="UP000008281"/>
    </source>
</evidence>
<reference evidence="2" key="1">
    <citation type="submission" date="2007-07" db="EMBL/GenBank/DDBJ databases">
        <title>PCAP assembly of the Caenorhabditis remanei genome.</title>
        <authorList>
            <consortium name="The Caenorhabditis remanei Sequencing Consortium"/>
            <person name="Wilson R.K."/>
        </authorList>
    </citation>
    <scope>NUCLEOTIDE SEQUENCE [LARGE SCALE GENOMIC DNA]</scope>
    <source>
        <strain evidence="2">PB4641</strain>
    </source>
</reference>
<dbReference type="EMBL" id="DS268483">
    <property type="protein sequence ID" value="EFP10204.1"/>
    <property type="molecule type" value="Genomic_DNA"/>
</dbReference>
<dbReference type="InParanoid" id="E3MVM2"/>
<gene>
    <name evidence="2" type="ORF">CRE_24109</name>
</gene>
<feature type="compositionally biased region" description="Acidic residues" evidence="1">
    <location>
        <begin position="19"/>
        <end position="29"/>
    </location>
</feature>
<organism evidence="3">
    <name type="scientific">Caenorhabditis remanei</name>
    <name type="common">Caenorhabditis vulgaris</name>
    <dbReference type="NCBI Taxonomy" id="31234"/>
    <lineage>
        <taxon>Eukaryota</taxon>
        <taxon>Metazoa</taxon>
        <taxon>Ecdysozoa</taxon>
        <taxon>Nematoda</taxon>
        <taxon>Chromadorea</taxon>
        <taxon>Rhabditida</taxon>
        <taxon>Rhabditina</taxon>
        <taxon>Rhabditomorpha</taxon>
        <taxon>Rhabditoidea</taxon>
        <taxon>Rhabditidae</taxon>
        <taxon>Peloderinae</taxon>
        <taxon>Caenorhabditis</taxon>
    </lineage>
</organism>
<dbReference type="Proteomes" id="UP000008281">
    <property type="component" value="Unassembled WGS sequence"/>
</dbReference>
<proteinExistence type="predicted"/>
<feature type="region of interest" description="Disordered" evidence="1">
    <location>
        <begin position="1"/>
        <end position="29"/>
    </location>
</feature>
<keyword evidence="3" id="KW-1185">Reference proteome</keyword>
<dbReference type="HOGENOM" id="CLU_2690205_0_0_1"/>
<feature type="compositionally biased region" description="Basic and acidic residues" evidence="1">
    <location>
        <begin position="1"/>
        <end position="18"/>
    </location>
</feature>
<protein>
    <submittedName>
        <fullName evidence="2">Uncharacterized protein</fullName>
    </submittedName>
</protein>
<dbReference type="AlphaFoldDB" id="E3MVM2"/>
<name>E3MVM2_CAERE</name>
<evidence type="ECO:0000313" key="2">
    <source>
        <dbReference type="EMBL" id="EFP10204.1"/>
    </source>
</evidence>
<accession>E3MVM2</accession>
<sequence>MRQRQRSSDDRVRKKVEVEDGDGENEEDGTMVLRKEMLNMKRENANFQNFFFKGGNSESGCSCHNPRVFQFFLL</sequence>
<evidence type="ECO:0000256" key="1">
    <source>
        <dbReference type="SAM" id="MobiDB-lite"/>
    </source>
</evidence>